<keyword evidence="1" id="KW-1133">Transmembrane helix</keyword>
<keyword evidence="3" id="KW-1185">Reference proteome</keyword>
<keyword evidence="1" id="KW-0812">Transmembrane</keyword>
<dbReference type="OrthoDB" id="2740432at2"/>
<protein>
    <submittedName>
        <fullName evidence="2">Uncharacterized protein</fullName>
    </submittedName>
</protein>
<dbReference type="AlphaFoldDB" id="A0A544TWG0"/>
<evidence type="ECO:0000313" key="2">
    <source>
        <dbReference type="EMBL" id="TQR21783.1"/>
    </source>
</evidence>
<keyword evidence="1" id="KW-0472">Membrane</keyword>
<name>A0A544TWG0_9BACI</name>
<feature type="transmembrane region" description="Helical" evidence="1">
    <location>
        <begin position="97"/>
        <end position="119"/>
    </location>
</feature>
<sequence>MTASSNSLFETVMDHGERITNLEEADKKHDDRLKLLEDRSIKLENTVMVENRETRQTIVEQNSKLFTLVEGAMTIQTTRNTQTHELRMAKWNHISNILLKLGGGITGLLASGTGVYMLIEHFLKK</sequence>
<comment type="caution">
    <text evidence="2">The sequence shown here is derived from an EMBL/GenBank/DDBJ whole genome shotgun (WGS) entry which is preliminary data.</text>
</comment>
<dbReference type="Proteomes" id="UP000316626">
    <property type="component" value="Unassembled WGS sequence"/>
</dbReference>
<accession>A0A544TWG0</accession>
<proteinExistence type="predicted"/>
<organism evidence="2 3">
    <name type="scientific">Psychrobacillus vulpis</name>
    <dbReference type="NCBI Taxonomy" id="2325572"/>
    <lineage>
        <taxon>Bacteria</taxon>
        <taxon>Bacillati</taxon>
        <taxon>Bacillota</taxon>
        <taxon>Bacilli</taxon>
        <taxon>Bacillales</taxon>
        <taxon>Bacillaceae</taxon>
        <taxon>Psychrobacillus</taxon>
    </lineage>
</organism>
<evidence type="ECO:0000313" key="3">
    <source>
        <dbReference type="Proteomes" id="UP000316626"/>
    </source>
</evidence>
<dbReference type="RefSeq" id="WP_142640909.1">
    <property type="nucleotide sequence ID" value="NZ_VDGI01000001.1"/>
</dbReference>
<reference evidence="2 3" key="1">
    <citation type="submission" date="2019-06" db="EMBL/GenBank/DDBJ databases">
        <title>Psychrobacillus vulpis sp. nov., a new species isolated from feces of a red fox that inhabits in The Tablas de Daimiel Natural Park, Albacete, Spain.</title>
        <authorList>
            <person name="Rodriguez M."/>
            <person name="Reina J.C."/>
            <person name="Bejar V."/>
            <person name="Llamas I."/>
        </authorList>
    </citation>
    <scope>NUCLEOTIDE SEQUENCE [LARGE SCALE GENOMIC DNA]</scope>
    <source>
        <strain evidence="2 3">Z8</strain>
    </source>
</reference>
<dbReference type="EMBL" id="VDGI01000001">
    <property type="protein sequence ID" value="TQR21783.1"/>
    <property type="molecule type" value="Genomic_DNA"/>
</dbReference>
<gene>
    <name evidence="2" type="ORF">FG384_02220</name>
</gene>
<evidence type="ECO:0000256" key="1">
    <source>
        <dbReference type="SAM" id="Phobius"/>
    </source>
</evidence>